<evidence type="ECO:0000313" key="2">
    <source>
        <dbReference type="Proteomes" id="UP000649617"/>
    </source>
</evidence>
<proteinExistence type="predicted"/>
<keyword evidence="2" id="KW-1185">Reference proteome</keyword>
<reference evidence="1" key="1">
    <citation type="submission" date="2021-02" db="EMBL/GenBank/DDBJ databases">
        <authorList>
            <person name="Dougan E. K."/>
            <person name="Rhodes N."/>
            <person name="Thang M."/>
            <person name="Chan C."/>
        </authorList>
    </citation>
    <scope>NUCLEOTIDE SEQUENCE</scope>
</reference>
<protein>
    <submittedName>
        <fullName evidence="1">Uncharacterized protein</fullName>
    </submittedName>
</protein>
<dbReference type="AlphaFoldDB" id="A0A812X334"/>
<comment type="caution">
    <text evidence="1">The sequence shown here is derived from an EMBL/GenBank/DDBJ whole genome shotgun (WGS) entry which is preliminary data.</text>
</comment>
<dbReference type="EMBL" id="CAJNIZ010045101">
    <property type="protein sequence ID" value="CAE7710460.1"/>
    <property type="molecule type" value="Genomic_DNA"/>
</dbReference>
<dbReference type="Proteomes" id="UP000649617">
    <property type="component" value="Unassembled WGS sequence"/>
</dbReference>
<sequence length="322" mass="35272">MKPFKMAGAPSSLAEAGERPVYSMVNLNMIDMGSPIYGDVSAIFASKYIAKSTLVSPIDTGLYEMGCLDHESFAWAPPHNCSAITAFKQLGTLQYFKHLFLANKDFWNNLGVLSTAFPRLESPWGAHPVRGGSFLNYLEGALIGQLEYPAAIRFLIGAFPALFGTDLGTRLQSWARSRGWVLVWALGPNDKAIVEQTQGFDFELLTGRTDFKVNQRIIDPLVLAQTSASASLPLDRDVPDKFKQMWAEVAAVRSHKHLTNSTIARKWQETATLLPQLRVRPLMGGDCEAQLLNSECVGVTFKGSCVCYSSAEVTSSEGVVVV</sequence>
<evidence type="ECO:0000313" key="1">
    <source>
        <dbReference type="EMBL" id="CAE7710460.1"/>
    </source>
</evidence>
<organism evidence="1 2">
    <name type="scientific">Symbiodinium pilosum</name>
    <name type="common">Dinoflagellate</name>
    <dbReference type="NCBI Taxonomy" id="2952"/>
    <lineage>
        <taxon>Eukaryota</taxon>
        <taxon>Sar</taxon>
        <taxon>Alveolata</taxon>
        <taxon>Dinophyceae</taxon>
        <taxon>Suessiales</taxon>
        <taxon>Symbiodiniaceae</taxon>
        <taxon>Symbiodinium</taxon>
    </lineage>
</organism>
<gene>
    <name evidence="1" type="ORF">SPIL2461_LOCUS20134</name>
</gene>
<accession>A0A812X334</accession>
<name>A0A812X334_SYMPI</name>
<dbReference type="OrthoDB" id="411305at2759"/>